<proteinExistence type="predicted"/>
<dbReference type="SUPFAM" id="SSF56317">
    <property type="entry name" value="Carbon-nitrogen hydrolase"/>
    <property type="match status" value="1"/>
</dbReference>
<organism evidence="3 4">
    <name type="scientific">Acrasis kona</name>
    <dbReference type="NCBI Taxonomy" id="1008807"/>
    <lineage>
        <taxon>Eukaryota</taxon>
        <taxon>Discoba</taxon>
        <taxon>Heterolobosea</taxon>
        <taxon>Tetramitia</taxon>
        <taxon>Eutetramitia</taxon>
        <taxon>Acrasidae</taxon>
        <taxon>Acrasis</taxon>
    </lineage>
</organism>
<dbReference type="Gene3D" id="3.60.110.10">
    <property type="entry name" value="Carbon-nitrogen hydrolase"/>
    <property type="match status" value="1"/>
</dbReference>
<evidence type="ECO:0000256" key="1">
    <source>
        <dbReference type="ARBA" id="ARBA00022801"/>
    </source>
</evidence>
<dbReference type="GO" id="GO:0016811">
    <property type="term" value="F:hydrolase activity, acting on carbon-nitrogen (but not peptide) bonds, in linear amides"/>
    <property type="evidence" value="ECO:0007669"/>
    <property type="project" value="UniProtKB-ARBA"/>
</dbReference>
<dbReference type="PANTHER" id="PTHR43674:SF2">
    <property type="entry name" value="BETA-UREIDOPROPIONASE"/>
    <property type="match status" value="1"/>
</dbReference>
<reference evidence="3 4" key="1">
    <citation type="submission" date="2024-03" db="EMBL/GenBank/DDBJ databases">
        <title>The Acrasis kona genome and developmental transcriptomes reveal deep origins of eukaryotic multicellular pathways.</title>
        <authorList>
            <person name="Sheikh S."/>
            <person name="Fu C.-J."/>
            <person name="Brown M.W."/>
            <person name="Baldauf S.L."/>
        </authorList>
    </citation>
    <scope>NUCLEOTIDE SEQUENCE [LARGE SCALE GENOMIC DNA]</scope>
    <source>
        <strain evidence="3 4">ATCC MYA-3509</strain>
    </source>
</reference>
<name>A0AAW2ZD61_9EUKA</name>
<dbReference type="EMBL" id="JAOPGA020001325">
    <property type="protein sequence ID" value="KAL0487242.1"/>
    <property type="molecule type" value="Genomic_DNA"/>
</dbReference>
<comment type="caution">
    <text evidence="3">The sequence shown here is derived from an EMBL/GenBank/DDBJ whole genome shotgun (WGS) entry which is preliminary data.</text>
</comment>
<dbReference type="InterPro" id="IPR036526">
    <property type="entry name" value="C-N_Hydrolase_sf"/>
</dbReference>
<protein>
    <submittedName>
        <fullName evidence="3">N-carbamoylputrescine amidase</fullName>
    </submittedName>
</protein>
<dbReference type="InterPro" id="IPR003010">
    <property type="entry name" value="C-N_Hydrolase"/>
</dbReference>
<keyword evidence="4" id="KW-1185">Reference proteome</keyword>
<accession>A0AAW2ZD61</accession>
<dbReference type="InterPro" id="IPR050345">
    <property type="entry name" value="Aliph_Amidase/BUP"/>
</dbReference>
<dbReference type="Proteomes" id="UP001431209">
    <property type="component" value="Unassembled WGS sequence"/>
</dbReference>
<dbReference type="CDD" id="cd07197">
    <property type="entry name" value="nitrilase"/>
    <property type="match status" value="1"/>
</dbReference>
<gene>
    <name evidence="3" type="ORF">AKO1_001116</name>
</gene>
<dbReference type="Pfam" id="PF00795">
    <property type="entry name" value="CN_hydrolase"/>
    <property type="match status" value="1"/>
</dbReference>
<dbReference type="AlphaFoldDB" id="A0AAW2ZD61"/>
<sequence>MRTEESAMFAEDWHLLEKHLQMHPTDILVLPEMPFNKWFMASKPTSQEEKKLIWIESEKLHQSWLKKISILPVKAVISSFPTTVNGSQLNEAFVLSDETYKPVHYKRNLPEEPGTWEKSWYSPAKFSFQSFEILNNVNAGVLLCSELWFFDHSRAYGQQNTDLIFVPRATAPTSLNQWVFAGQSAAVVSGAFVASSNRFGETFGGRGYIISPDGDVLGITTPSSPFITIRVNTQEARAAKETYPRYVSE</sequence>
<keyword evidence="1" id="KW-0378">Hydrolase</keyword>
<feature type="domain" description="CN hydrolase" evidence="2">
    <location>
        <begin position="23"/>
        <end position="238"/>
    </location>
</feature>
<evidence type="ECO:0000259" key="2">
    <source>
        <dbReference type="Pfam" id="PF00795"/>
    </source>
</evidence>
<evidence type="ECO:0000313" key="4">
    <source>
        <dbReference type="Proteomes" id="UP001431209"/>
    </source>
</evidence>
<dbReference type="PANTHER" id="PTHR43674">
    <property type="entry name" value="NITRILASE C965.09-RELATED"/>
    <property type="match status" value="1"/>
</dbReference>
<evidence type="ECO:0000313" key="3">
    <source>
        <dbReference type="EMBL" id="KAL0487242.1"/>
    </source>
</evidence>